<dbReference type="GeneID" id="43590939"/>
<evidence type="ECO:0000313" key="10">
    <source>
        <dbReference type="Proteomes" id="UP000322225"/>
    </source>
</evidence>
<protein>
    <recommendedName>
        <fullName evidence="2">Delta(24)-sterol reductase</fullName>
        <ecNumber evidence="2">1.3.1.72</ecNumber>
    </recommendedName>
</protein>
<keyword evidence="10" id="KW-1185">Reference proteome</keyword>
<dbReference type="SUPFAM" id="SSF56176">
    <property type="entry name" value="FAD-binding/transporter-associated domain-like"/>
    <property type="match status" value="1"/>
</dbReference>
<name>A0AAJ8LLS0_9TREE</name>
<reference evidence="9" key="1">
    <citation type="submission" date="2017-08" db="EMBL/GenBank/DDBJ databases">
        <authorList>
            <person name="Cuomo C."/>
            <person name="Billmyre B."/>
            <person name="Heitman J."/>
        </authorList>
    </citation>
    <scope>NUCLEOTIDE SEQUENCE</scope>
    <source>
        <strain evidence="9">CBS 12478</strain>
    </source>
</reference>
<evidence type="ECO:0000256" key="5">
    <source>
        <dbReference type="ARBA" id="ARBA00023002"/>
    </source>
</evidence>
<dbReference type="GO" id="GO:0016020">
    <property type="term" value="C:membrane"/>
    <property type="evidence" value="ECO:0007669"/>
    <property type="project" value="UniProtKB-SubCell"/>
</dbReference>
<dbReference type="GO" id="GO:0071949">
    <property type="term" value="F:FAD binding"/>
    <property type="evidence" value="ECO:0007669"/>
    <property type="project" value="InterPro"/>
</dbReference>
<dbReference type="PANTHER" id="PTHR10801">
    <property type="entry name" value="24-DEHYDROCHOLESTEROL REDUCTASE"/>
    <property type="match status" value="1"/>
</dbReference>
<dbReference type="InterPro" id="IPR040165">
    <property type="entry name" value="Diminuto-like"/>
</dbReference>
<feature type="domain" description="FAD-binding PCMH-type" evidence="8">
    <location>
        <begin position="59"/>
        <end position="239"/>
    </location>
</feature>
<dbReference type="GO" id="GO:0005737">
    <property type="term" value="C:cytoplasm"/>
    <property type="evidence" value="ECO:0007669"/>
    <property type="project" value="TreeGrafter"/>
</dbReference>
<keyword evidence="6 7" id="KW-0472">Membrane</keyword>
<dbReference type="InterPro" id="IPR036318">
    <property type="entry name" value="FAD-bd_PCMH-like_sf"/>
</dbReference>
<comment type="subcellular location">
    <subcellularLocation>
        <location evidence="1">Membrane</location>
        <topology evidence="1">Single-pass membrane protein</topology>
    </subcellularLocation>
</comment>
<proteinExistence type="predicted"/>
<evidence type="ECO:0000313" key="9">
    <source>
        <dbReference type="EMBL" id="WWD19439.1"/>
    </source>
</evidence>
<dbReference type="GO" id="GO:0000246">
    <property type="term" value="F:Delta24(24-1) sterol reductase activity"/>
    <property type="evidence" value="ECO:0007669"/>
    <property type="project" value="TreeGrafter"/>
</dbReference>
<dbReference type="GO" id="GO:0050614">
    <property type="term" value="F:Delta24-sterol reductase activity"/>
    <property type="evidence" value="ECO:0007669"/>
    <property type="project" value="UniProtKB-EC"/>
</dbReference>
<keyword evidence="3 7" id="KW-0812">Transmembrane</keyword>
<gene>
    <name evidence="9" type="ORF">CI109_103899</name>
</gene>
<dbReference type="PROSITE" id="PS51387">
    <property type="entry name" value="FAD_PCMH"/>
    <property type="match status" value="1"/>
</dbReference>
<dbReference type="Pfam" id="PF01565">
    <property type="entry name" value="FAD_binding_4"/>
    <property type="match status" value="1"/>
</dbReference>
<dbReference type="InterPro" id="IPR006094">
    <property type="entry name" value="Oxid_FAD_bind_N"/>
</dbReference>
<reference evidence="9" key="2">
    <citation type="submission" date="2024-01" db="EMBL/GenBank/DDBJ databases">
        <title>Comparative genomics of Cryptococcus and Kwoniella reveals pathogenesis evolution and contrasting modes of karyotype evolution via chromosome fusion or intercentromeric recombination.</title>
        <authorList>
            <person name="Coelho M.A."/>
            <person name="David-Palma M."/>
            <person name="Shea T."/>
            <person name="Bowers K."/>
            <person name="McGinley-Smith S."/>
            <person name="Mohammad A.W."/>
            <person name="Gnirke A."/>
            <person name="Yurkov A.M."/>
            <person name="Nowrousian M."/>
            <person name="Sun S."/>
            <person name="Cuomo C.A."/>
            <person name="Heitman J."/>
        </authorList>
    </citation>
    <scope>NUCLEOTIDE SEQUENCE</scope>
    <source>
        <strain evidence="9">CBS 12478</strain>
    </source>
</reference>
<dbReference type="InterPro" id="IPR016169">
    <property type="entry name" value="FAD-bd_PCMH_sub2"/>
</dbReference>
<sequence>MLTIDARFQGSFRTVGQSPLGLAITRPQHFGHIYLMMLGSTSITALVVVGASALIAYWFRPQPSRSRFCSEQDHAARLAHVVEHLSARPPNAKLSLQRRTLQSNTIRNSGYKDEPVYFPVDLSSFNKIIRINTEEMWVECEPGILFSDLLRELLKEGMSPLVVVELPGITVGGAIAGGGLESSSFRHGQFNDTVLEMECLTPNRVVCSPTINIDLFYAISASYNTVALLVKVKLRIQHAPKYVNLEIERYTTAGEVVEALRSEKGDCLEGIAFANDDYAVVRGRYSDTSIGKVTQFSRHYDRWYYKSVKDTTTMTVPYWDYCFRYNYGAFWMAEYVLDMLGGDTFLTRLLFGSFLDTTHLFKVLHSSDLTDLGRMRVIQDFYIPRNNVESFINEIDSFVGVYPLWLCPIKSTQTSQQFACHHSPAGTDLINVGIYGRPRSFPFNAKEVNNRLVELLISTGGRSMLYAQNWHTAEQFDKIYDEARRQVDGVKRRYGSDCFYDFYDKISLKPEERRKLDVPIVGTEMEAQKEIVKNIILSKLGLDRGASKA</sequence>
<dbReference type="InterPro" id="IPR016166">
    <property type="entry name" value="FAD-bd_PCMH"/>
</dbReference>
<dbReference type="PANTHER" id="PTHR10801:SF0">
    <property type="entry name" value="DELTA(24)-STEROL REDUCTASE"/>
    <property type="match status" value="1"/>
</dbReference>
<evidence type="ECO:0000256" key="4">
    <source>
        <dbReference type="ARBA" id="ARBA00022989"/>
    </source>
</evidence>
<evidence type="ECO:0000256" key="6">
    <source>
        <dbReference type="ARBA" id="ARBA00023136"/>
    </source>
</evidence>
<accession>A0AAJ8LLS0</accession>
<dbReference type="RefSeq" id="XP_031858979.2">
    <property type="nucleotide sequence ID" value="XM_032006776.2"/>
</dbReference>
<evidence type="ECO:0000256" key="2">
    <source>
        <dbReference type="ARBA" id="ARBA00012405"/>
    </source>
</evidence>
<keyword evidence="5" id="KW-0560">Oxidoreductase</keyword>
<dbReference type="KEGG" id="ksn:43590939"/>
<dbReference type="Proteomes" id="UP000322225">
    <property type="component" value="Chromosome 7"/>
</dbReference>
<dbReference type="AlphaFoldDB" id="A0AAJ8LLS0"/>
<dbReference type="GO" id="GO:0008202">
    <property type="term" value="P:steroid metabolic process"/>
    <property type="evidence" value="ECO:0007669"/>
    <property type="project" value="TreeGrafter"/>
</dbReference>
<dbReference type="Gene3D" id="3.30.465.10">
    <property type="match status" value="1"/>
</dbReference>
<evidence type="ECO:0000256" key="3">
    <source>
        <dbReference type="ARBA" id="ARBA00022692"/>
    </source>
</evidence>
<dbReference type="EC" id="1.3.1.72" evidence="2"/>
<organism evidence="9 10">
    <name type="scientific">Kwoniella shandongensis</name>
    <dbReference type="NCBI Taxonomy" id="1734106"/>
    <lineage>
        <taxon>Eukaryota</taxon>
        <taxon>Fungi</taxon>
        <taxon>Dikarya</taxon>
        <taxon>Basidiomycota</taxon>
        <taxon>Agaricomycotina</taxon>
        <taxon>Tremellomycetes</taxon>
        <taxon>Tremellales</taxon>
        <taxon>Cryptococcaceae</taxon>
        <taxon>Kwoniella</taxon>
    </lineage>
</organism>
<keyword evidence="4 7" id="KW-1133">Transmembrane helix</keyword>
<feature type="transmembrane region" description="Helical" evidence="7">
    <location>
        <begin position="33"/>
        <end position="59"/>
    </location>
</feature>
<evidence type="ECO:0000259" key="8">
    <source>
        <dbReference type="PROSITE" id="PS51387"/>
    </source>
</evidence>
<dbReference type="EMBL" id="CP144057">
    <property type="protein sequence ID" value="WWD19439.1"/>
    <property type="molecule type" value="Genomic_DNA"/>
</dbReference>
<evidence type="ECO:0000256" key="1">
    <source>
        <dbReference type="ARBA" id="ARBA00004167"/>
    </source>
</evidence>
<evidence type="ECO:0000256" key="7">
    <source>
        <dbReference type="SAM" id="Phobius"/>
    </source>
</evidence>